<comment type="caution">
    <text evidence="1">The sequence shown here is derived from an EMBL/GenBank/DDBJ whole genome shotgun (WGS) entry which is preliminary data.</text>
</comment>
<evidence type="ECO:0000313" key="2">
    <source>
        <dbReference type="Proteomes" id="UP000006015"/>
    </source>
</evidence>
<sequence>MWDMDSISDVKARVSFSDNEIFSGFGSDGLRWRNRGDFG</sequence>
<evidence type="ECO:0000313" key="1">
    <source>
        <dbReference type="EMBL" id="EFG82727.1"/>
    </source>
</evidence>
<gene>
    <name evidence="1" type="ORF">HMPREF0281_00257</name>
</gene>
<dbReference type="EMBL" id="ADNS01000001">
    <property type="protein sequence ID" value="EFG82727.1"/>
    <property type="molecule type" value="Genomic_DNA"/>
</dbReference>
<protein>
    <submittedName>
        <fullName evidence="1">Uncharacterized protein</fullName>
    </submittedName>
</protein>
<name>A0ABP2IGT5_CORAM</name>
<proteinExistence type="predicted"/>
<reference evidence="1 2" key="1">
    <citation type="submission" date="2010-04" db="EMBL/GenBank/DDBJ databases">
        <authorList>
            <person name="Weinstock G."/>
            <person name="Sodergren E."/>
            <person name="Clifton S."/>
            <person name="Fulton L."/>
            <person name="Fulton B."/>
            <person name="Courtney L."/>
            <person name="Fronick C."/>
            <person name="Harrison M."/>
            <person name="Strong C."/>
            <person name="Farmer C."/>
            <person name="Delahaunty K."/>
            <person name="Markovic C."/>
            <person name="Hall O."/>
            <person name="Minx P."/>
            <person name="Tomlinson C."/>
            <person name="Mitreva M."/>
            <person name="Hou S."/>
            <person name="Wollam A."/>
            <person name="Pepin K.H."/>
            <person name="Johnson M."/>
            <person name="Bhonagiri V."/>
            <person name="Zhang X."/>
            <person name="Suruliraj S."/>
            <person name="Warren W."/>
            <person name="Chinwalla A."/>
            <person name="Mardis E.R."/>
            <person name="Wilson R.K."/>
        </authorList>
    </citation>
    <scope>NUCLEOTIDE SEQUENCE [LARGE SCALE GENOMIC DNA]</scope>
    <source>
        <strain evidence="1 2">DSM 20306</strain>
    </source>
</reference>
<organism evidence="1 2">
    <name type="scientific">Corynebacterium ammoniagenes DSM 20306</name>
    <dbReference type="NCBI Taxonomy" id="649754"/>
    <lineage>
        <taxon>Bacteria</taxon>
        <taxon>Bacillati</taxon>
        <taxon>Actinomycetota</taxon>
        <taxon>Actinomycetes</taxon>
        <taxon>Mycobacteriales</taxon>
        <taxon>Corynebacteriaceae</taxon>
        <taxon>Corynebacterium</taxon>
    </lineage>
</organism>
<dbReference type="Proteomes" id="UP000006015">
    <property type="component" value="Unassembled WGS sequence"/>
</dbReference>
<keyword evidence="2" id="KW-1185">Reference proteome</keyword>
<accession>A0ABP2IGT5</accession>